<proteinExistence type="predicted"/>
<name>A0ABD0KN26_9CAEN</name>
<reference evidence="1 2" key="1">
    <citation type="journal article" date="2023" name="Sci. Data">
        <title>Genome assembly of the Korean intertidal mud-creeper Batillaria attramentaria.</title>
        <authorList>
            <person name="Patra A.K."/>
            <person name="Ho P.T."/>
            <person name="Jun S."/>
            <person name="Lee S.J."/>
            <person name="Kim Y."/>
            <person name="Won Y.J."/>
        </authorList>
    </citation>
    <scope>NUCLEOTIDE SEQUENCE [LARGE SCALE GENOMIC DNA]</scope>
    <source>
        <strain evidence="1">Wonlab-2016</strain>
    </source>
</reference>
<evidence type="ECO:0000313" key="1">
    <source>
        <dbReference type="EMBL" id="KAK7488448.1"/>
    </source>
</evidence>
<evidence type="ECO:0000313" key="2">
    <source>
        <dbReference type="Proteomes" id="UP001519460"/>
    </source>
</evidence>
<dbReference type="Proteomes" id="UP001519460">
    <property type="component" value="Unassembled WGS sequence"/>
</dbReference>
<keyword evidence="2" id="KW-1185">Reference proteome</keyword>
<dbReference type="PANTHER" id="PTHR46830:SF1">
    <property type="entry name" value="ALPHA-1,4-N-ACETYLGLUCOSAMINYLTRANSFERASE"/>
    <property type="match status" value="1"/>
</dbReference>
<dbReference type="EMBL" id="JACVVK020000150">
    <property type="protein sequence ID" value="KAK7488448.1"/>
    <property type="molecule type" value="Genomic_DNA"/>
</dbReference>
<evidence type="ECO:0008006" key="3">
    <source>
        <dbReference type="Google" id="ProtNLM"/>
    </source>
</evidence>
<dbReference type="PANTHER" id="PTHR46830">
    <property type="entry name" value="TRANSFERASE, PUTATIVE-RELATED"/>
    <property type="match status" value="1"/>
</dbReference>
<organism evidence="1 2">
    <name type="scientific">Batillaria attramentaria</name>
    <dbReference type="NCBI Taxonomy" id="370345"/>
    <lineage>
        <taxon>Eukaryota</taxon>
        <taxon>Metazoa</taxon>
        <taxon>Spiralia</taxon>
        <taxon>Lophotrochozoa</taxon>
        <taxon>Mollusca</taxon>
        <taxon>Gastropoda</taxon>
        <taxon>Caenogastropoda</taxon>
        <taxon>Sorbeoconcha</taxon>
        <taxon>Cerithioidea</taxon>
        <taxon>Batillariidae</taxon>
        <taxon>Batillaria</taxon>
    </lineage>
</organism>
<gene>
    <name evidence="1" type="ORF">BaRGS_00020233</name>
</gene>
<comment type="caution">
    <text evidence="1">The sequence shown here is derived from an EMBL/GenBank/DDBJ whole genome shotgun (WGS) entry which is preliminary data.</text>
</comment>
<protein>
    <recommendedName>
        <fullName evidence="3">Glycosyltransferase</fullName>
    </recommendedName>
</protein>
<accession>A0ABD0KN26</accession>
<sequence>MTVAAFRSQNSPFCCLVAFCTILFTLALILSNRCVQISRLRNPFLLDDLPHQSNYLYNDLSNNTIHTTLIRQNSPLTVHYMWCRKSHFEYKHYVSVMSVAKVLRPDQIVFHYLEMPLSDKKGYFTWFEDLQQEIAMLSLKPIHRLRYCGHDFPATVSKDSDFPNPNGVFMTDDVAVTGLSRELFHSILLDSCSQHHACDKQVAEKFQLFLVPESEPYSLAQEEGRAVLQCPIISVFNQANFTKCVQLNQRLFPADIWFRNAKFDVFVRKITYNSHVPLLPVKSTGESIPRVAHILRFDGDDTLEPLCYSSIKSVFVIGQMKHVFLHGHARATGPLWDKLIQEHAVTYVPVHVLDASSSVHKQLLYGLHILLQYGGMLAACDVIVQQPFEALLHVPAVSSVQKSQFHIIHHHMDFSVLFASPGSVFLKTFIPALKQMSEVSSARDIGAVGYHIYEQLPTTVYMETNLCSHHVCTGTQCKRSPAESSPKQAFITKLQFESSRPTSFQQLRSITIDALDIFQSLNIFQQVLAEE</sequence>
<dbReference type="AlphaFoldDB" id="A0ABD0KN26"/>